<dbReference type="InterPro" id="IPR009061">
    <property type="entry name" value="DNA-bd_dom_put_sf"/>
</dbReference>
<dbReference type="EMBL" id="UOFL01000025">
    <property type="protein sequence ID" value="VAW71644.1"/>
    <property type="molecule type" value="Genomic_DNA"/>
</dbReference>
<accession>A0A3B0YS12</accession>
<name>A0A3B0YS12_9ZZZZ</name>
<dbReference type="Pfam" id="PF12728">
    <property type="entry name" value="HTH_17"/>
    <property type="match status" value="1"/>
</dbReference>
<dbReference type="AlphaFoldDB" id="A0A3B0YS12"/>
<evidence type="ECO:0000313" key="2">
    <source>
        <dbReference type="EMBL" id="VAW71644.1"/>
    </source>
</evidence>
<sequence length="70" mass="8282">MTNKRFLTTTEAAHYIGMSKAFLERDRWAGARIPFVRMGSRAIRYDIEMLDQYINSMIRKNTIRLRGGQR</sequence>
<dbReference type="SUPFAM" id="SSF46955">
    <property type="entry name" value="Putative DNA-binding domain"/>
    <property type="match status" value="1"/>
</dbReference>
<reference evidence="2" key="1">
    <citation type="submission" date="2018-06" db="EMBL/GenBank/DDBJ databases">
        <authorList>
            <person name="Zhirakovskaya E."/>
        </authorList>
    </citation>
    <scope>NUCLEOTIDE SEQUENCE</scope>
</reference>
<evidence type="ECO:0000259" key="1">
    <source>
        <dbReference type="Pfam" id="PF12728"/>
    </source>
</evidence>
<feature type="domain" description="Helix-turn-helix" evidence="1">
    <location>
        <begin position="6"/>
        <end position="56"/>
    </location>
</feature>
<gene>
    <name evidence="2" type="ORF">MNBD_GAMMA12-1144</name>
</gene>
<dbReference type="InterPro" id="IPR041657">
    <property type="entry name" value="HTH_17"/>
</dbReference>
<proteinExistence type="predicted"/>
<organism evidence="2">
    <name type="scientific">hydrothermal vent metagenome</name>
    <dbReference type="NCBI Taxonomy" id="652676"/>
    <lineage>
        <taxon>unclassified sequences</taxon>
        <taxon>metagenomes</taxon>
        <taxon>ecological metagenomes</taxon>
    </lineage>
</organism>
<protein>
    <recommendedName>
        <fullName evidence="1">Helix-turn-helix domain-containing protein</fullName>
    </recommendedName>
</protein>